<dbReference type="EC" id="2.7.1.12" evidence="3 10"/>
<evidence type="ECO:0000256" key="5">
    <source>
        <dbReference type="ARBA" id="ARBA00022741"/>
    </source>
</evidence>
<dbReference type="SUPFAM" id="SSF52540">
    <property type="entry name" value="P-loop containing nucleoside triphosphate hydrolases"/>
    <property type="match status" value="1"/>
</dbReference>
<dbReference type="GO" id="GO:0005524">
    <property type="term" value="F:ATP binding"/>
    <property type="evidence" value="ECO:0007669"/>
    <property type="project" value="UniProtKB-KW"/>
</dbReference>
<accession>A0A2V3DPM6</accession>
<comment type="caution">
    <text evidence="11">The sequence shown here is derived from an EMBL/GenBank/DDBJ whole genome shotgun (WGS) entry which is preliminary data.</text>
</comment>
<dbReference type="InterPro" id="IPR031322">
    <property type="entry name" value="Shikimate/glucono_kinase"/>
</dbReference>
<evidence type="ECO:0000313" key="12">
    <source>
        <dbReference type="Proteomes" id="UP000246303"/>
    </source>
</evidence>
<dbReference type="GO" id="GO:0019521">
    <property type="term" value="P:D-gluconate metabolic process"/>
    <property type="evidence" value="ECO:0007669"/>
    <property type="project" value="UniProtKB-KW"/>
</dbReference>
<keyword evidence="4 10" id="KW-0808">Transferase</keyword>
<keyword evidence="12" id="KW-1185">Reference proteome</keyword>
<dbReference type="RefSeq" id="WP_110106596.1">
    <property type="nucleotide sequence ID" value="NZ_JACBZZ010000001.1"/>
</dbReference>
<evidence type="ECO:0000256" key="10">
    <source>
        <dbReference type="RuleBase" id="RU363066"/>
    </source>
</evidence>
<dbReference type="InterPro" id="IPR006001">
    <property type="entry name" value="Therm_gnt_kin"/>
</dbReference>
<evidence type="ECO:0000256" key="4">
    <source>
        <dbReference type="ARBA" id="ARBA00022679"/>
    </source>
</evidence>
<dbReference type="Pfam" id="PF01202">
    <property type="entry name" value="SKI"/>
    <property type="match status" value="1"/>
</dbReference>
<sequence length="193" mass="20402">MTTPEDASPSPTSRVPAISVPATRKSATRIVVMGVSGAGKSTIGTLVADALNVPFVDADSLHPLGNVRKMAGGTPLDDDDRWPWLYLVGHELAATTASGIVVACSALKRRYRDAIREQAPDTIFLHLDGTLEVLSARLEGRSGHFMPPKLLASQLEALEPLEADESAVVVDVGGSMSEILDRAVSGIRQVHGQ</sequence>
<organism evidence="11 12">
    <name type="scientific">Arthrobacter psychrochitiniphilus</name>
    <dbReference type="NCBI Taxonomy" id="291045"/>
    <lineage>
        <taxon>Bacteria</taxon>
        <taxon>Bacillati</taxon>
        <taxon>Actinomycetota</taxon>
        <taxon>Actinomycetes</taxon>
        <taxon>Micrococcales</taxon>
        <taxon>Micrococcaceae</taxon>
        <taxon>Arthrobacter</taxon>
    </lineage>
</organism>
<dbReference type="GO" id="GO:0046316">
    <property type="term" value="F:gluconokinase activity"/>
    <property type="evidence" value="ECO:0007669"/>
    <property type="project" value="UniProtKB-EC"/>
</dbReference>
<dbReference type="AlphaFoldDB" id="A0A2V3DPM6"/>
<dbReference type="OrthoDB" id="9795716at2"/>
<evidence type="ECO:0000256" key="9">
    <source>
        <dbReference type="ARBA" id="ARBA00048090"/>
    </source>
</evidence>
<comment type="catalytic activity">
    <reaction evidence="9 10">
        <text>D-gluconate + ATP = 6-phospho-D-gluconate + ADP + H(+)</text>
        <dbReference type="Rhea" id="RHEA:19433"/>
        <dbReference type="ChEBI" id="CHEBI:15378"/>
        <dbReference type="ChEBI" id="CHEBI:18391"/>
        <dbReference type="ChEBI" id="CHEBI:30616"/>
        <dbReference type="ChEBI" id="CHEBI:58759"/>
        <dbReference type="ChEBI" id="CHEBI:456216"/>
        <dbReference type="EC" id="2.7.1.12"/>
    </reaction>
</comment>
<evidence type="ECO:0000256" key="1">
    <source>
        <dbReference type="ARBA" id="ARBA00004761"/>
    </source>
</evidence>
<dbReference type="CDD" id="cd02021">
    <property type="entry name" value="GntK"/>
    <property type="match status" value="1"/>
</dbReference>
<dbReference type="Gene3D" id="3.40.50.300">
    <property type="entry name" value="P-loop containing nucleotide triphosphate hydrolases"/>
    <property type="match status" value="1"/>
</dbReference>
<dbReference type="NCBIfam" id="TIGR01313">
    <property type="entry name" value="therm_gnt_kin"/>
    <property type="match status" value="1"/>
</dbReference>
<evidence type="ECO:0000256" key="8">
    <source>
        <dbReference type="ARBA" id="ARBA00023064"/>
    </source>
</evidence>
<dbReference type="FunFam" id="3.40.50.300:FF:000522">
    <property type="entry name" value="Gluconokinase"/>
    <property type="match status" value="1"/>
</dbReference>
<proteinExistence type="inferred from homology"/>
<evidence type="ECO:0000256" key="7">
    <source>
        <dbReference type="ARBA" id="ARBA00022840"/>
    </source>
</evidence>
<keyword evidence="8" id="KW-0311">Gluconate utilization</keyword>
<dbReference type="PANTHER" id="PTHR43442:SF3">
    <property type="entry name" value="GLUCONOKINASE-RELATED"/>
    <property type="match status" value="1"/>
</dbReference>
<dbReference type="EMBL" id="QHLZ01000007">
    <property type="protein sequence ID" value="PXA64932.1"/>
    <property type="molecule type" value="Genomic_DNA"/>
</dbReference>
<evidence type="ECO:0000313" key="11">
    <source>
        <dbReference type="EMBL" id="PXA64932.1"/>
    </source>
</evidence>
<comment type="pathway">
    <text evidence="1">Carbohydrate acid metabolism.</text>
</comment>
<evidence type="ECO:0000256" key="3">
    <source>
        <dbReference type="ARBA" id="ARBA00012054"/>
    </source>
</evidence>
<keyword evidence="6 10" id="KW-0418">Kinase</keyword>
<reference evidence="11 12" key="1">
    <citation type="submission" date="2018-05" db="EMBL/GenBank/DDBJ databases">
        <title>Genetic diversity of glacier-inhabiting Cryobacterium bacteria in China and description of Cryobacterium mengkeensis sp. nov. and Arthrobacter glacialis sp. nov.</title>
        <authorList>
            <person name="Liu Q."/>
            <person name="Xin Y.-H."/>
        </authorList>
    </citation>
    <scope>NUCLEOTIDE SEQUENCE [LARGE SCALE GENOMIC DNA]</scope>
    <source>
        <strain evidence="11 12">GP3</strain>
    </source>
</reference>
<keyword evidence="5 10" id="KW-0547">Nucleotide-binding</keyword>
<gene>
    <name evidence="11" type="ORF">CVS29_12110</name>
</gene>
<evidence type="ECO:0000256" key="6">
    <source>
        <dbReference type="ARBA" id="ARBA00022777"/>
    </source>
</evidence>
<dbReference type="Proteomes" id="UP000246303">
    <property type="component" value="Unassembled WGS sequence"/>
</dbReference>
<evidence type="ECO:0000256" key="2">
    <source>
        <dbReference type="ARBA" id="ARBA00008420"/>
    </source>
</evidence>
<name>A0A2V3DPM6_9MICC</name>
<dbReference type="GO" id="GO:0005737">
    <property type="term" value="C:cytoplasm"/>
    <property type="evidence" value="ECO:0007669"/>
    <property type="project" value="TreeGrafter"/>
</dbReference>
<dbReference type="InterPro" id="IPR027417">
    <property type="entry name" value="P-loop_NTPase"/>
</dbReference>
<keyword evidence="7 10" id="KW-0067">ATP-binding</keyword>
<protein>
    <recommendedName>
        <fullName evidence="3 10">Gluconokinase</fullName>
        <ecNumber evidence="3 10">2.7.1.12</ecNumber>
    </recommendedName>
</protein>
<dbReference type="PANTHER" id="PTHR43442">
    <property type="entry name" value="GLUCONOKINASE-RELATED"/>
    <property type="match status" value="1"/>
</dbReference>
<comment type="similarity">
    <text evidence="2 10">Belongs to the gluconokinase GntK/GntV family.</text>
</comment>